<reference evidence="5 6" key="1">
    <citation type="submission" date="2018-12" db="EMBL/GenBank/DDBJ databases">
        <title>Mesorhizobium carbonis sp. nov., isolated from coal mine water.</title>
        <authorList>
            <person name="Xin W."/>
            <person name="Xu Z."/>
            <person name="Xiang F."/>
            <person name="Zhang J."/>
            <person name="Xi L."/>
            <person name="Liu J."/>
        </authorList>
    </citation>
    <scope>NUCLEOTIDE SEQUENCE [LARGE SCALE GENOMIC DNA]</scope>
    <source>
        <strain evidence="5 6">B2.3</strain>
    </source>
</reference>
<evidence type="ECO:0000313" key="6">
    <source>
        <dbReference type="Proteomes" id="UP000278398"/>
    </source>
</evidence>
<dbReference type="EC" id="2.4.2.3" evidence="1"/>
<sequence>MTQEERSDRAWYIGVSRQEVGDAAILIGDPARIDRIAEHLDDPVFPPVSRGLRTVTGVRAGHRITAAAFGMGAPIASIVLHELYALGIRTFLRIGTAMAIPPARIGDFVLADGALRADGTSNSYAPLGYPAIADFDLNAALRQRLAAGSRTWHAGIFGTWDGFYTEMFGLSGARREMIGSLKQDIERMGLIGTDMETSALLVAARILGARASTLCVATVDAHTQEKISEDAMARAEVELFETALDAITALPA</sequence>
<evidence type="ECO:0000313" key="5">
    <source>
        <dbReference type="EMBL" id="RST86740.1"/>
    </source>
</evidence>
<dbReference type="PANTHER" id="PTHR43691:SF11">
    <property type="entry name" value="FI09636P-RELATED"/>
    <property type="match status" value="1"/>
</dbReference>
<dbReference type="CDD" id="cd17767">
    <property type="entry name" value="UP_EcUdp-like"/>
    <property type="match status" value="1"/>
</dbReference>
<dbReference type="GO" id="GO:0005829">
    <property type="term" value="C:cytosol"/>
    <property type="evidence" value="ECO:0007669"/>
    <property type="project" value="TreeGrafter"/>
</dbReference>
<protein>
    <recommendedName>
        <fullName evidence="2">Uridine phosphorylase</fullName>
        <ecNumber evidence="1">2.4.2.3</ecNumber>
    </recommendedName>
</protein>
<comment type="catalytic activity">
    <reaction evidence="3">
        <text>uridine + phosphate = alpha-D-ribose 1-phosphate + uracil</text>
        <dbReference type="Rhea" id="RHEA:24388"/>
        <dbReference type="ChEBI" id="CHEBI:16704"/>
        <dbReference type="ChEBI" id="CHEBI:17568"/>
        <dbReference type="ChEBI" id="CHEBI:43474"/>
        <dbReference type="ChEBI" id="CHEBI:57720"/>
        <dbReference type="EC" id="2.4.2.3"/>
    </reaction>
</comment>
<gene>
    <name evidence="5" type="ORF">EJC49_08510</name>
</gene>
<evidence type="ECO:0000256" key="2">
    <source>
        <dbReference type="ARBA" id="ARBA00021980"/>
    </source>
</evidence>
<feature type="domain" description="Nucleoside phosphorylase" evidence="4">
    <location>
        <begin position="23"/>
        <end position="234"/>
    </location>
</feature>
<dbReference type="InterPro" id="IPR000845">
    <property type="entry name" value="Nucleoside_phosphorylase_d"/>
</dbReference>
<dbReference type="GO" id="GO:0009116">
    <property type="term" value="P:nucleoside metabolic process"/>
    <property type="evidence" value="ECO:0007669"/>
    <property type="project" value="InterPro"/>
</dbReference>
<dbReference type="RefSeq" id="WP_126699248.1">
    <property type="nucleotide sequence ID" value="NZ_RWKW01000031.1"/>
</dbReference>
<dbReference type="Proteomes" id="UP000278398">
    <property type="component" value="Unassembled WGS sequence"/>
</dbReference>
<evidence type="ECO:0000256" key="1">
    <source>
        <dbReference type="ARBA" id="ARBA00011888"/>
    </source>
</evidence>
<dbReference type="OrthoDB" id="9782889at2"/>
<evidence type="ECO:0000256" key="3">
    <source>
        <dbReference type="ARBA" id="ARBA00048447"/>
    </source>
</evidence>
<dbReference type="InterPro" id="IPR035994">
    <property type="entry name" value="Nucleoside_phosphorylase_sf"/>
</dbReference>
<proteinExistence type="predicted"/>
<comment type="caution">
    <text evidence="5">The sequence shown here is derived from an EMBL/GenBank/DDBJ whole genome shotgun (WGS) entry which is preliminary data.</text>
</comment>
<name>A0A3S0ATI4_9HYPH</name>
<dbReference type="EMBL" id="RWKW01000031">
    <property type="protein sequence ID" value="RST86740.1"/>
    <property type="molecule type" value="Genomic_DNA"/>
</dbReference>
<dbReference type="Gene3D" id="3.40.50.1580">
    <property type="entry name" value="Nucleoside phosphorylase domain"/>
    <property type="match status" value="1"/>
</dbReference>
<dbReference type="Pfam" id="PF01048">
    <property type="entry name" value="PNP_UDP_1"/>
    <property type="match status" value="1"/>
</dbReference>
<dbReference type="GO" id="GO:0004850">
    <property type="term" value="F:uridine phosphorylase activity"/>
    <property type="evidence" value="ECO:0007669"/>
    <property type="project" value="UniProtKB-EC"/>
</dbReference>
<dbReference type="SUPFAM" id="SSF53167">
    <property type="entry name" value="Purine and uridine phosphorylases"/>
    <property type="match status" value="1"/>
</dbReference>
<accession>A0A3S0ATI4</accession>
<dbReference type="AlphaFoldDB" id="A0A3S0ATI4"/>
<keyword evidence="6" id="KW-1185">Reference proteome</keyword>
<evidence type="ECO:0000259" key="4">
    <source>
        <dbReference type="Pfam" id="PF01048"/>
    </source>
</evidence>
<dbReference type="PANTHER" id="PTHR43691">
    <property type="entry name" value="URIDINE PHOSPHORYLASE"/>
    <property type="match status" value="1"/>
</dbReference>
<organism evidence="5 6">
    <name type="scientific">Aquibium carbonis</name>
    <dbReference type="NCBI Taxonomy" id="2495581"/>
    <lineage>
        <taxon>Bacteria</taxon>
        <taxon>Pseudomonadati</taxon>
        <taxon>Pseudomonadota</taxon>
        <taxon>Alphaproteobacteria</taxon>
        <taxon>Hyphomicrobiales</taxon>
        <taxon>Phyllobacteriaceae</taxon>
        <taxon>Aquibium</taxon>
    </lineage>
</organism>